<dbReference type="PROSITE" id="PS51724">
    <property type="entry name" value="SPOR"/>
    <property type="match status" value="1"/>
</dbReference>
<dbReference type="InterPro" id="IPR036680">
    <property type="entry name" value="SPOR-like_sf"/>
</dbReference>
<dbReference type="Proteomes" id="UP000249185">
    <property type="component" value="Unassembled WGS sequence"/>
</dbReference>
<feature type="region of interest" description="Disordered" evidence="1">
    <location>
        <begin position="141"/>
        <end position="201"/>
    </location>
</feature>
<reference evidence="3 4" key="1">
    <citation type="submission" date="2017-08" db="EMBL/GenBank/DDBJ databases">
        <title>Infants hospitalized years apart are colonized by the same room-sourced microbial strains.</title>
        <authorList>
            <person name="Brooks B."/>
            <person name="Olm M.R."/>
            <person name="Firek B.A."/>
            <person name="Baker R."/>
            <person name="Thomas B.C."/>
            <person name="Morowitz M.J."/>
            <person name="Banfield J.F."/>
        </authorList>
    </citation>
    <scope>NUCLEOTIDE SEQUENCE [LARGE SCALE GENOMIC DNA]</scope>
    <source>
        <strain evidence="3">S2_005_002_R2_34</strain>
    </source>
</reference>
<dbReference type="SUPFAM" id="SSF110997">
    <property type="entry name" value="Sporulation related repeat"/>
    <property type="match status" value="1"/>
</dbReference>
<name>A0A2W5N7J0_RHOSU</name>
<gene>
    <name evidence="3" type="ORF">DI556_11460</name>
</gene>
<dbReference type="AlphaFoldDB" id="A0A2W5N7J0"/>
<dbReference type="InterPro" id="IPR007730">
    <property type="entry name" value="SPOR-like_dom"/>
</dbReference>
<feature type="domain" description="SPOR" evidence="2">
    <location>
        <begin position="197"/>
        <end position="282"/>
    </location>
</feature>
<feature type="compositionally biased region" description="Low complexity" evidence="1">
    <location>
        <begin position="188"/>
        <end position="200"/>
    </location>
</feature>
<feature type="compositionally biased region" description="Low complexity" evidence="1">
    <location>
        <begin position="168"/>
        <end position="180"/>
    </location>
</feature>
<dbReference type="EMBL" id="QFPW01000007">
    <property type="protein sequence ID" value="PZQ49476.1"/>
    <property type="molecule type" value="Genomic_DNA"/>
</dbReference>
<evidence type="ECO:0000256" key="1">
    <source>
        <dbReference type="SAM" id="MobiDB-lite"/>
    </source>
</evidence>
<proteinExistence type="predicted"/>
<sequence length="282" mass="28206">MRRIGGAVLFLGVIAAMGLWSYRLGTRDANEVPVIKAMAGPARLAPEDPGGLTAAHQGLEVNSVLAGQAPAAPGGGAVAAPAAPALSDEDAAEGDLVIAGQPIPAAQDAAPGIAGPAPAEAAPVSIQNELAAMVAALGPAEAATPPDGGDGMAATAPPRGRPSNLTLARASVPAAAAVAPTPTPAPAKPAAREAAATPASGTRMVQLGAYDSETLARDAWSRMVAKDGDLLGSKSLYVERATSNARVFYRLRVAGFETSDDTRRMCEALRGRGIDCIPVTLN</sequence>
<organism evidence="3 4">
    <name type="scientific">Rhodovulum sulfidophilum</name>
    <name type="common">Rhodobacter sulfidophilus</name>
    <dbReference type="NCBI Taxonomy" id="35806"/>
    <lineage>
        <taxon>Bacteria</taxon>
        <taxon>Pseudomonadati</taxon>
        <taxon>Pseudomonadota</taxon>
        <taxon>Alphaproteobacteria</taxon>
        <taxon>Rhodobacterales</taxon>
        <taxon>Paracoccaceae</taxon>
        <taxon>Rhodovulum</taxon>
    </lineage>
</organism>
<dbReference type="Gene3D" id="3.30.70.1070">
    <property type="entry name" value="Sporulation related repeat"/>
    <property type="match status" value="1"/>
</dbReference>
<dbReference type="GO" id="GO:0042834">
    <property type="term" value="F:peptidoglycan binding"/>
    <property type="evidence" value="ECO:0007669"/>
    <property type="project" value="InterPro"/>
</dbReference>
<evidence type="ECO:0000313" key="4">
    <source>
        <dbReference type="Proteomes" id="UP000249185"/>
    </source>
</evidence>
<comment type="caution">
    <text evidence="3">The sequence shown here is derived from an EMBL/GenBank/DDBJ whole genome shotgun (WGS) entry which is preliminary data.</text>
</comment>
<protein>
    <submittedName>
        <fullName evidence="3">SPOR domain-containing protein</fullName>
    </submittedName>
</protein>
<evidence type="ECO:0000313" key="3">
    <source>
        <dbReference type="EMBL" id="PZQ49476.1"/>
    </source>
</evidence>
<evidence type="ECO:0000259" key="2">
    <source>
        <dbReference type="PROSITE" id="PS51724"/>
    </source>
</evidence>
<dbReference type="Pfam" id="PF05036">
    <property type="entry name" value="SPOR"/>
    <property type="match status" value="1"/>
</dbReference>
<accession>A0A2W5N7J0</accession>